<dbReference type="Proteomes" id="UP000678679">
    <property type="component" value="Chromosome 2"/>
</dbReference>
<dbReference type="EMBL" id="CP076133">
    <property type="protein sequence ID" value="QWG05516.1"/>
    <property type="molecule type" value="Genomic_DNA"/>
</dbReference>
<dbReference type="AlphaFoldDB" id="A0AAX1NF43"/>
<dbReference type="GO" id="GO:0004557">
    <property type="term" value="F:alpha-galactosidase activity"/>
    <property type="evidence" value="ECO:0007669"/>
    <property type="project" value="InterPro"/>
</dbReference>
<dbReference type="InterPro" id="IPR050985">
    <property type="entry name" value="Alpha-glycosidase_related"/>
</dbReference>
<name>A0AAX1NF43_9BACT</name>
<organism evidence="4 5">
    <name type="scientific">Flammeovirga yaeyamensis</name>
    <dbReference type="NCBI Taxonomy" id="367791"/>
    <lineage>
        <taxon>Bacteria</taxon>
        <taxon>Pseudomonadati</taxon>
        <taxon>Bacteroidota</taxon>
        <taxon>Cytophagia</taxon>
        <taxon>Cytophagales</taxon>
        <taxon>Flammeovirgaceae</taxon>
        <taxon>Flammeovirga</taxon>
    </lineage>
</organism>
<sequence>MKVLKLLSIAFTALLIASCGNTSKVNDQSVVVNNSAKAIKFRQLLEKSPSIIEDKEGTVISSDKYSLEKNWEGNICKTVLTNTSKEDIHPKDVMLFYVEKHGINSDSPIYGEGFQMLHQNGGTLGQPQNIGSHSDVKHYRIKQLKGLQTAYGLLNINVDGTENFMLGFTSCNKFIGELAYDKDQLIVGFDTEGLSLAPGESWTFEDFIFIDGENQGDLYDRMSVEITKNHPSLKSKKMPIGWCSWYCYREDITDDIMTKNLDIFSKKVPELKYIQLDDGYQPFMGDWLDPNPKYGDVRKTIDGIADKGYMPAIWVAPFIAQKESRVFQEHPEWFVKNEEGKPLTSNTVTFGGWREGPWYCMDGTHPEVQEHLKNIFKTMREEWGINYFKLDANFWGAIHGGQFHDKSATRIEAYRRGMQAIVDACDENTVILGCNAPIWPSFGLVSAQRTSGDINRSWKAFSSLAQENLSRAWQNEMIWDVDPDCIVQAPDSPFGKDPSVLSEDEWMFHLTSIHATGGLALSGDKAKLLTDNNLKDLKKLLQPTGKGAKFKNTKLEIGVTDLGDKQFYYIFNWSDQPKDFDVELVKNGSLSDYWTEEKLETVEGKYSIKQLPAHSAKLLVVNANEKVM</sequence>
<evidence type="ECO:0000256" key="3">
    <source>
        <dbReference type="SAM" id="SignalP"/>
    </source>
</evidence>
<evidence type="ECO:0000313" key="4">
    <source>
        <dbReference type="EMBL" id="QWG05516.1"/>
    </source>
</evidence>
<gene>
    <name evidence="4" type="ORF">KMW28_24155</name>
</gene>
<dbReference type="Pfam" id="PF02065">
    <property type="entry name" value="Melibiase"/>
    <property type="match status" value="1"/>
</dbReference>
<evidence type="ECO:0000313" key="5">
    <source>
        <dbReference type="Proteomes" id="UP000678679"/>
    </source>
</evidence>
<dbReference type="InterPro" id="IPR013785">
    <property type="entry name" value="Aldolase_TIM"/>
</dbReference>
<dbReference type="PROSITE" id="PS51257">
    <property type="entry name" value="PROKAR_LIPOPROTEIN"/>
    <property type="match status" value="1"/>
</dbReference>
<accession>A0AAX1NF43</accession>
<proteinExistence type="predicted"/>
<dbReference type="CDD" id="cd14791">
    <property type="entry name" value="GH36"/>
    <property type="match status" value="1"/>
</dbReference>
<dbReference type="PANTHER" id="PTHR43053">
    <property type="entry name" value="GLYCOSIDASE FAMILY 31"/>
    <property type="match status" value="1"/>
</dbReference>
<dbReference type="SUPFAM" id="SSF51445">
    <property type="entry name" value="(Trans)glycosidases"/>
    <property type="match status" value="1"/>
</dbReference>
<dbReference type="InterPro" id="IPR017853">
    <property type="entry name" value="GH"/>
</dbReference>
<dbReference type="InterPro" id="IPR002252">
    <property type="entry name" value="Glyco_hydro_36"/>
</dbReference>
<dbReference type="PANTHER" id="PTHR43053:SF3">
    <property type="entry name" value="ALPHA-GALACTOSIDASE C-RELATED"/>
    <property type="match status" value="1"/>
</dbReference>
<evidence type="ECO:0000256" key="2">
    <source>
        <dbReference type="ARBA" id="ARBA00023295"/>
    </source>
</evidence>
<keyword evidence="1" id="KW-0378">Hydrolase</keyword>
<keyword evidence="3" id="KW-0732">Signal</keyword>
<feature type="chain" id="PRO_5043690526" evidence="3">
    <location>
        <begin position="18"/>
        <end position="628"/>
    </location>
</feature>
<dbReference type="Gene3D" id="3.20.20.70">
    <property type="entry name" value="Aldolase class I"/>
    <property type="match status" value="1"/>
</dbReference>
<evidence type="ECO:0000256" key="1">
    <source>
        <dbReference type="ARBA" id="ARBA00022801"/>
    </source>
</evidence>
<keyword evidence="5" id="KW-1185">Reference proteome</keyword>
<protein>
    <submittedName>
        <fullName evidence="4">Alpha-galactosidase</fullName>
    </submittedName>
</protein>
<keyword evidence="2" id="KW-0326">Glycosidase</keyword>
<feature type="signal peptide" evidence="3">
    <location>
        <begin position="1"/>
        <end position="17"/>
    </location>
</feature>
<reference evidence="4 5" key="1">
    <citation type="submission" date="2021-05" db="EMBL/GenBank/DDBJ databases">
        <title>Comparative genomic studies on the polysaccharide-degrading batcterial strains of the Flammeovirga genus.</title>
        <authorList>
            <person name="Zewei F."/>
            <person name="Zheng Z."/>
            <person name="Yu L."/>
            <person name="Ruyue G."/>
            <person name="Yanhong M."/>
            <person name="Yuanyuan C."/>
            <person name="Jingyan G."/>
            <person name="Wenjun H."/>
        </authorList>
    </citation>
    <scope>NUCLEOTIDE SEQUENCE [LARGE SCALE GENOMIC DNA]</scope>
    <source>
        <strain evidence="4 5">NBRC:100898</strain>
    </source>
</reference>
<dbReference type="GO" id="GO:0016052">
    <property type="term" value="P:carbohydrate catabolic process"/>
    <property type="evidence" value="ECO:0007669"/>
    <property type="project" value="InterPro"/>
</dbReference>
<dbReference type="KEGG" id="fya:KMW28_24155"/>
<dbReference type="RefSeq" id="WP_169661833.1">
    <property type="nucleotide sequence ID" value="NZ_CP076133.1"/>
</dbReference>